<dbReference type="EMBL" id="SADE01000001">
    <property type="protein sequence ID" value="RVU39135.1"/>
    <property type="molecule type" value="Genomic_DNA"/>
</dbReference>
<dbReference type="Proteomes" id="UP000287447">
    <property type="component" value="Unassembled WGS sequence"/>
</dbReference>
<name>A0A437QX71_9PROT</name>
<dbReference type="AlphaFoldDB" id="A0A437QX71"/>
<evidence type="ECO:0000313" key="2">
    <source>
        <dbReference type="Proteomes" id="UP000287447"/>
    </source>
</evidence>
<keyword evidence="2" id="KW-1185">Reference proteome</keyword>
<accession>A0A437QX71</accession>
<dbReference type="Pfam" id="PF07310">
    <property type="entry name" value="PAS_5"/>
    <property type="match status" value="1"/>
</dbReference>
<dbReference type="InterPro" id="IPR009922">
    <property type="entry name" value="DUF1457"/>
</dbReference>
<evidence type="ECO:0000313" key="1">
    <source>
        <dbReference type="EMBL" id="RVU39135.1"/>
    </source>
</evidence>
<reference evidence="2" key="1">
    <citation type="submission" date="2019-01" db="EMBL/GenBank/DDBJ databases">
        <title>Gri0909 isolated from a small marine red alga.</title>
        <authorList>
            <person name="Kim J."/>
            <person name="Jeong S.E."/>
            <person name="Jeon C.O."/>
        </authorList>
    </citation>
    <scope>NUCLEOTIDE SEQUENCE [LARGE SCALE GENOMIC DNA]</scope>
    <source>
        <strain evidence="2">Gri0909</strain>
    </source>
</reference>
<proteinExistence type="predicted"/>
<gene>
    <name evidence="1" type="ORF">EOI86_07760</name>
</gene>
<comment type="caution">
    <text evidence="1">The sequence shown here is derived from an EMBL/GenBank/DDBJ whole genome shotgun (WGS) entry which is preliminary data.</text>
</comment>
<protein>
    <submittedName>
        <fullName evidence="1">PAS domain-containing protein</fullName>
    </submittedName>
</protein>
<sequence length="196" mass="22089">MLVTVANGQALIETDREEYVRKTGVRLSILELRKMPDFSERCLILEDGAAENDPRFTKIRPVLDWWRNSAEKPPSRQQLDPFAFGGALVGYLVMLDALDDGQDFRWRLFGGRHVQEFGADLTNVSLSELIADHPAAEGLMDAMQSVLERRQPVSFEIRYMSKKKILREAVGVLMPLADKNGNPTIIFGAADWVLAK</sequence>
<organism evidence="1 2">
    <name type="scientific">Hwanghaeella grinnelliae</name>
    <dbReference type="NCBI Taxonomy" id="2500179"/>
    <lineage>
        <taxon>Bacteria</taxon>
        <taxon>Pseudomonadati</taxon>
        <taxon>Pseudomonadota</taxon>
        <taxon>Alphaproteobacteria</taxon>
        <taxon>Rhodospirillales</taxon>
        <taxon>Rhodospirillaceae</taxon>
        <taxon>Hwanghaeella</taxon>
    </lineage>
</organism>